<gene>
    <name evidence="6" type="ordered locus">Ethha_2557</name>
</gene>
<dbReference type="AlphaFoldDB" id="E6U6I0"/>
<dbReference type="InterPro" id="IPR053967">
    <property type="entry name" value="LlgE_F_G-like_D1"/>
</dbReference>
<accession>E6U6I0</accession>
<dbReference type="InterPro" id="IPR037925">
    <property type="entry name" value="FlgE/F/G-like"/>
</dbReference>
<keyword evidence="6" id="KW-0969">Cilium</keyword>
<feature type="domain" description="Flagellar basal body rod protein N-terminal" evidence="3">
    <location>
        <begin position="7"/>
        <end position="35"/>
    </location>
</feature>
<evidence type="ECO:0000313" key="7">
    <source>
        <dbReference type="Proteomes" id="UP000001551"/>
    </source>
</evidence>
<dbReference type="EMBL" id="CP002400">
    <property type="protein sequence ID" value="ADU28050.1"/>
    <property type="molecule type" value="Genomic_DNA"/>
</dbReference>
<comment type="subcellular location">
    <subcellularLocation>
        <location evidence="2">Bacterial flagellum basal body</location>
    </subcellularLocation>
</comment>
<dbReference type="KEGG" id="eha:Ethha_2557"/>
<protein>
    <submittedName>
        <fullName evidence="6">Flagellar hook-basal body protein</fullName>
    </submittedName>
</protein>
<feature type="domain" description="Flagellar basal-body/hook protein C-terminal" evidence="4">
    <location>
        <begin position="190"/>
        <end position="232"/>
    </location>
</feature>
<evidence type="ECO:0000256" key="1">
    <source>
        <dbReference type="ARBA" id="ARBA00009677"/>
    </source>
</evidence>
<organism evidence="6 7">
    <name type="scientific">Ethanoligenens harbinense (strain DSM 18485 / JCM 12961 / CGMCC 1.5033 / YUAN-3)</name>
    <dbReference type="NCBI Taxonomy" id="663278"/>
    <lineage>
        <taxon>Bacteria</taxon>
        <taxon>Bacillati</taxon>
        <taxon>Bacillota</taxon>
        <taxon>Clostridia</taxon>
        <taxon>Eubacteriales</taxon>
        <taxon>Oscillospiraceae</taxon>
        <taxon>Ethanoligenens</taxon>
    </lineage>
</organism>
<keyword evidence="6" id="KW-0282">Flagellum</keyword>
<dbReference type="InterPro" id="IPR020013">
    <property type="entry name" value="Flagellar_FlgE/F/G"/>
</dbReference>
<dbReference type="Pfam" id="PF00460">
    <property type="entry name" value="Flg_bb_rod"/>
    <property type="match status" value="1"/>
</dbReference>
<dbReference type="GO" id="GO:0071978">
    <property type="term" value="P:bacterial-type flagellum-dependent swarming motility"/>
    <property type="evidence" value="ECO:0007669"/>
    <property type="project" value="TreeGrafter"/>
</dbReference>
<dbReference type="SUPFAM" id="SSF117143">
    <property type="entry name" value="Flagellar hook protein flgE"/>
    <property type="match status" value="1"/>
</dbReference>
<dbReference type="InterPro" id="IPR001444">
    <property type="entry name" value="Flag_bb_rod_N"/>
</dbReference>
<dbReference type="GO" id="GO:0009425">
    <property type="term" value="C:bacterial-type flagellum basal body"/>
    <property type="evidence" value="ECO:0007669"/>
    <property type="project" value="UniProtKB-SubCell"/>
</dbReference>
<evidence type="ECO:0000259" key="3">
    <source>
        <dbReference type="Pfam" id="PF00460"/>
    </source>
</evidence>
<comment type="similarity">
    <text evidence="1 2">Belongs to the flagella basal body rod proteins family.</text>
</comment>
<dbReference type="RefSeq" id="WP_013486393.1">
    <property type="nucleotide sequence ID" value="NC_014828.1"/>
</dbReference>
<dbReference type="PANTHER" id="PTHR30435">
    <property type="entry name" value="FLAGELLAR PROTEIN"/>
    <property type="match status" value="1"/>
</dbReference>
<evidence type="ECO:0000256" key="2">
    <source>
        <dbReference type="RuleBase" id="RU362116"/>
    </source>
</evidence>
<keyword evidence="2" id="KW-0975">Bacterial flagellum</keyword>
<proteinExistence type="inferred from homology"/>
<evidence type="ECO:0000259" key="4">
    <source>
        <dbReference type="Pfam" id="PF06429"/>
    </source>
</evidence>
<dbReference type="STRING" id="663278.Ethha_2557"/>
<dbReference type="NCBIfam" id="TIGR03506">
    <property type="entry name" value="FlgEFG_subfam"/>
    <property type="match status" value="1"/>
</dbReference>
<name>E6U6I0_ETHHY</name>
<evidence type="ECO:0000259" key="5">
    <source>
        <dbReference type="Pfam" id="PF22692"/>
    </source>
</evidence>
<dbReference type="eggNOG" id="COG4786">
    <property type="taxonomic scope" value="Bacteria"/>
</dbReference>
<dbReference type="Proteomes" id="UP000001551">
    <property type="component" value="Chromosome"/>
</dbReference>
<dbReference type="PANTHER" id="PTHR30435:SF19">
    <property type="entry name" value="FLAGELLAR BASAL-BODY ROD PROTEIN FLGG"/>
    <property type="match status" value="1"/>
</dbReference>
<dbReference type="Pfam" id="PF22692">
    <property type="entry name" value="LlgE_F_G_D1"/>
    <property type="match status" value="1"/>
</dbReference>
<sequence>MIRGIFSAASGMIAQSDRINVMGNNLDNADSQGFKSDTATLRSFDEELALRTTDAVPVGTLNAGVHVSGVETDLSQGELQQTGSSYNIAVNGGGFFAVAAPGGQTLYTREGDFAPDASGYLALPSGQRLLDSTGAPISAAGFRLAANGAYTNDAGQTGTVPLYTGTAAKRTDGFFDLTGAQGATGSVLLQGYVEKSNVNTVTDMTGLMEASRAFQSCQQAYNTGTDTLDKLVTQVGSLR</sequence>
<dbReference type="InterPro" id="IPR010930">
    <property type="entry name" value="Flg_bb/hook_C_dom"/>
</dbReference>
<dbReference type="Pfam" id="PF06429">
    <property type="entry name" value="Flg_bbr_C"/>
    <property type="match status" value="1"/>
</dbReference>
<keyword evidence="7" id="KW-1185">Reference proteome</keyword>
<reference evidence="6 7" key="1">
    <citation type="submission" date="2010-12" db="EMBL/GenBank/DDBJ databases">
        <title>Complete sequence of Ethanoligenens harbinense YUAN-3.</title>
        <authorList>
            <person name="Lucas S."/>
            <person name="Copeland A."/>
            <person name="Lapidus A."/>
            <person name="Cheng J.-F."/>
            <person name="Bruce D."/>
            <person name="Goodwin L."/>
            <person name="Pitluck S."/>
            <person name="Chertkov O."/>
            <person name="Misra M."/>
            <person name="Detter J.C."/>
            <person name="Han C."/>
            <person name="Tapia R."/>
            <person name="Land M."/>
            <person name="Hauser L."/>
            <person name="Jeffries C."/>
            <person name="Kyrpides N."/>
            <person name="Ivanova N."/>
            <person name="Mikhailova N."/>
            <person name="Wang A."/>
            <person name="Mouttaki H."/>
            <person name="He Z."/>
            <person name="Zhou J."/>
            <person name="Hemme C.L."/>
            <person name="Woyke T."/>
        </authorList>
    </citation>
    <scope>NUCLEOTIDE SEQUENCE [LARGE SCALE GENOMIC DNA]</scope>
    <source>
        <strain evidence="7">DSM 18485 / JCM 12961 / CGMCC 1.5033 / YUAN-3</strain>
    </source>
</reference>
<feature type="domain" description="Flagellar hook protein FlgE/F/G-like D1" evidence="5">
    <location>
        <begin position="89"/>
        <end position="148"/>
    </location>
</feature>
<evidence type="ECO:0000313" key="6">
    <source>
        <dbReference type="EMBL" id="ADU28050.1"/>
    </source>
</evidence>
<keyword evidence="6" id="KW-0966">Cell projection</keyword>
<dbReference type="HOGENOM" id="CLU_013687_0_0_9"/>